<dbReference type="SUPFAM" id="SSF52540">
    <property type="entry name" value="P-loop containing nucleoside triphosphate hydrolases"/>
    <property type="match status" value="1"/>
</dbReference>
<protein>
    <submittedName>
        <fullName evidence="7">Uncharacterized protein</fullName>
    </submittedName>
</protein>
<keyword evidence="1 3" id="KW-0853">WD repeat</keyword>
<dbReference type="EMBL" id="AOPZ01000069">
    <property type="protein sequence ID" value="EPH45004.1"/>
    <property type="molecule type" value="Genomic_DNA"/>
</dbReference>
<dbReference type="PROSITE" id="PS50082">
    <property type="entry name" value="WD_REPEATS_2"/>
    <property type="match status" value="2"/>
</dbReference>
<dbReference type="SUPFAM" id="SSF82171">
    <property type="entry name" value="DPP6 N-terminal domain-like"/>
    <property type="match status" value="1"/>
</dbReference>
<dbReference type="Gene3D" id="3.40.50.1460">
    <property type="match status" value="1"/>
</dbReference>
<evidence type="ECO:0000256" key="1">
    <source>
        <dbReference type="ARBA" id="ARBA00022574"/>
    </source>
</evidence>
<keyword evidence="2" id="KW-0677">Repeat</keyword>
<dbReference type="InterPro" id="IPR001680">
    <property type="entry name" value="WD40_rpt"/>
</dbReference>
<gene>
    <name evidence="7" type="ORF">STRAU_1905</name>
</gene>
<dbReference type="OrthoDB" id="134501at2"/>
<dbReference type="Pfam" id="PF20703">
    <property type="entry name" value="nSTAND1"/>
    <property type="match status" value="1"/>
</dbReference>
<dbReference type="PROSITE" id="PS00678">
    <property type="entry name" value="WD_REPEATS_1"/>
    <property type="match status" value="1"/>
</dbReference>
<evidence type="ECO:0000256" key="4">
    <source>
        <dbReference type="SAM" id="MobiDB-lite"/>
    </source>
</evidence>
<dbReference type="GO" id="GO:0004197">
    <property type="term" value="F:cysteine-type endopeptidase activity"/>
    <property type="evidence" value="ECO:0007669"/>
    <property type="project" value="InterPro"/>
</dbReference>
<accession>S3ZQA6</accession>
<feature type="region of interest" description="Disordered" evidence="4">
    <location>
        <begin position="219"/>
        <end position="259"/>
    </location>
</feature>
<reference evidence="7 8" key="1">
    <citation type="submission" date="2013-02" db="EMBL/GenBank/DDBJ databases">
        <title>Draft Genome Sequence of Streptomyces aurantiacus, Which Produces Setomimycin.</title>
        <authorList>
            <person name="Gruening B.A."/>
            <person name="Praeg A."/>
            <person name="Erxleben A."/>
            <person name="Guenther S."/>
            <person name="Mueller M."/>
        </authorList>
    </citation>
    <scope>NUCLEOTIDE SEQUENCE [LARGE SCALE GENOMIC DNA]</scope>
    <source>
        <strain evidence="7 8">JA 4570</strain>
    </source>
</reference>
<dbReference type="Pfam" id="PF00400">
    <property type="entry name" value="WD40"/>
    <property type="match status" value="3"/>
</dbReference>
<evidence type="ECO:0000313" key="7">
    <source>
        <dbReference type="EMBL" id="EPH45004.1"/>
    </source>
</evidence>
<dbReference type="InterPro" id="IPR015943">
    <property type="entry name" value="WD40/YVTN_repeat-like_dom_sf"/>
</dbReference>
<name>S3ZQA6_9ACTN</name>
<feature type="domain" description="Novel STAND NTPase 1" evidence="6">
    <location>
        <begin position="261"/>
        <end position="659"/>
    </location>
</feature>
<dbReference type="PROSITE" id="PS50294">
    <property type="entry name" value="WD_REPEATS_REGION"/>
    <property type="match status" value="1"/>
</dbReference>
<feature type="region of interest" description="Disordered" evidence="4">
    <location>
        <begin position="674"/>
        <end position="694"/>
    </location>
</feature>
<sequence length="1511" mass="161614">MTGLSDAGARVLVIATATHQGPLLPSVPSVARTFSDLRAVLTGRCGVRPDALRALLDPPDARAMALAVTEAAQQADSVLLVYFVGHGLLGPGGELFLAASGTDRLTPGMAEHQALSFSSLRQALEASRAASVVVVLDCCFSGRVSLSGGASVPAFTVPPAHGLYLLGSAEQLALAPPDARHTAFSGALIELLTHGDPRGPRTLTLDAVYDAVFRELREQQRPLPRRQAGDRSGQLVIAPNPAAPEPAPHPEEPEPAPGPCPYPGLDAFEVDDAEVFRGRTEMTGRLLAAVAASASRPGQLILVGPSGSGKTSLLNAGLLARLREGALPGSAGWPCLRLTPGKRPLQRLAACLDADAPDAAGLLREDPESAVRFADRLDVERPGRRLVVLVDQLEELFTLCQDPGERTAFLRAVTALSRAADGDPPAVVMLALRADFYGRATEHPELLAALGKGQLLVTPMAPRELRAAIEEPAAHAGLTLGDGLADLILHELGATEGGQLAAGALPLLSHTLWATWRECAGSRLTVAGYRATGGISGAIATTAEQVYTGLDTAGRVAARHTLLRLVHVGEEAVDTARPVDRSALLHAVPDTRAAQQAVGRLAEARLLTLDRDTVRISHEALLHAWPRLRGWIDADRDWLRARQRLADDAAAWEQSGRDSSLLYRGTRLSTLRERAEEAATSTAELDSAPDSTPGTPLADFVNMSWRHERRGVRRRRLAVAFLALLALLASAGLLGSVVFQRQAEQAHERDLARYLAAEAEDLRDKQPGLAKQLSLLSYRMDHKAGQGALLNSQRTPGVIDAKEPAYDLANSADGRVLATSTGDSIVVRAQDDGTGRIGDVVPGPIAVSRDGKTLAAATYDTARSTSATLRLWDISDPAHPRQTAASKVKNLVTALALSPDGSTLYAGTGSEIRLWDIGDRGAPTPLPTLRGHSAQLDSLAVSPRRALLASSSRDGRVRVWNLADPAHPTRVAALKASPYERRPGALPSPLHRVAFDRTGRMVAAPVTVKNNETLGLWRLDGSRPPRRIGPPVKGSSDVPSSFCSEGVSALAFSPIRDHAVWNCNGVSQIWLYRTATAPGWIMHGAKVASDPDELTGGATTILFDPSKGRTLLEATERGIRVWHLSNAAQPGAEAFLPVTPGTGAQFDYRSAGKRQLLAIQGVGSNYLWDMTHLPVVELLARTRSPNMFTGADIALSPDGRLLADVEAHGGTKEKPKYADLRLRSTAHPRGRPLATLGELENGVAAIAFSPDGRRLAVADMNGWIDNNRKPPAVRLYDIADPRHPRQLARIKTTAVGALVFSPDGKTLIADDSPLKKPEDNRPEAGVRLRSWDLSKPAHPSPLWTHRFPSGVRSVSVAFRPDGKLFAAFDSEGTLRVWPVDRNRLSGQPSRVTIGDYGSPLAFSPDGKRLALIAKDAKEGVERPEIWDMTDPEDLTRQSYLPGASIASFYSLAFSPGDDELLAITRSSAGVDLWDTSPKRVVTELCNAVGDPITRQQWERYLPDRAYRPPCE</sequence>
<dbReference type="PANTHER" id="PTHR19879">
    <property type="entry name" value="TRANSCRIPTION INITIATION FACTOR TFIID"/>
    <property type="match status" value="1"/>
</dbReference>
<dbReference type="InterPro" id="IPR049052">
    <property type="entry name" value="nSTAND1"/>
</dbReference>
<dbReference type="PATRIC" id="fig|1286094.4.peg.1883"/>
<evidence type="ECO:0000259" key="5">
    <source>
        <dbReference type="Pfam" id="PF00656"/>
    </source>
</evidence>
<proteinExistence type="predicted"/>
<dbReference type="Proteomes" id="UP000014629">
    <property type="component" value="Unassembled WGS sequence"/>
</dbReference>
<dbReference type="SUPFAM" id="SSF101908">
    <property type="entry name" value="Putative isomerase YbhE"/>
    <property type="match status" value="1"/>
</dbReference>
<dbReference type="PANTHER" id="PTHR19879:SF9">
    <property type="entry name" value="TRANSCRIPTION INITIATION FACTOR TFIID SUBUNIT 5"/>
    <property type="match status" value="1"/>
</dbReference>
<dbReference type="Gene3D" id="2.130.10.10">
    <property type="entry name" value="YVTN repeat-like/Quinoprotein amine dehydrogenase"/>
    <property type="match status" value="3"/>
</dbReference>
<keyword evidence="8" id="KW-1185">Reference proteome</keyword>
<dbReference type="RefSeq" id="WP_016640035.1">
    <property type="nucleotide sequence ID" value="NZ_AOPZ01000069.1"/>
</dbReference>
<evidence type="ECO:0000256" key="2">
    <source>
        <dbReference type="ARBA" id="ARBA00022737"/>
    </source>
</evidence>
<dbReference type="SMART" id="SM00320">
    <property type="entry name" value="WD40"/>
    <property type="match status" value="4"/>
</dbReference>
<evidence type="ECO:0000256" key="3">
    <source>
        <dbReference type="PROSITE-ProRule" id="PRU00221"/>
    </source>
</evidence>
<comment type="caution">
    <text evidence="7">The sequence shown here is derived from an EMBL/GenBank/DDBJ whole genome shotgun (WGS) entry which is preliminary data.</text>
</comment>
<dbReference type="InterPro" id="IPR011600">
    <property type="entry name" value="Pept_C14_caspase"/>
</dbReference>
<dbReference type="InterPro" id="IPR027417">
    <property type="entry name" value="P-loop_NTPase"/>
</dbReference>
<dbReference type="InterPro" id="IPR019775">
    <property type="entry name" value="WD40_repeat_CS"/>
</dbReference>
<dbReference type="GO" id="GO:0006508">
    <property type="term" value="P:proteolysis"/>
    <property type="evidence" value="ECO:0007669"/>
    <property type="project" value="InterPro"/>
</dbReference>
<evidence type="ECO:0000259" key="6">
    <source>
        <dbReference type="Pfam" id="PF20703"/>
    </source>
</evidence>
<dbReference type="Pfam" id="PF00656">
    <property type="entry name" value="Peptidase_C14"/>
    <property type="match status" value="1"/>
</dbReference>
<feature type="domain" description="Peptidase C14 caspase" evidence="5">
    <location>
        <begin position="57"/>
        <end position="222"/>
    </location>
</feature>
<evidence type="ECO:0000313" key="8">
    <source>
        <dbReference type="Proteomes" id="UP000014629"/>
    </source>
</evidence>
<feature type="repeat" description="WD" evidence="3">
    <location>
        <begin position="1355"/>
        <end position="1387"/>
    </location>
</feature>
<dbReference type="NCBIfam" id="NF047832">
    <property type="entry name" value="caspase_w_EACC1"/>
    <property type="match status" value="1"/>
</dbReference>
<organism evidence="7 8">
    <name type="scientific">Streptomyces aurantiacus JA 4570</name>
    <dbReference type="NCBI Taxonomy" id="1286094"/>
    <lineage>
        <taxon>Bacteria</taxon>
        <taxon>Bacillati</taxon>
        <taxon>Actinomycetota</taxon>
        <taxon>Actinomycetes</taxon>
        <taxon>Kitasatosporales</taxon>
        <taxon>Streptomycetaceae</taxon>
        <taxon>Streptomyces</taxon>
        <taxon>Streptomyces aurantiacus group</taxon>
    </lineage>
</organism>
<feature type="repeat" description="WD" evidence="3">
    <location>
        <begin position="929"/>
        <end position="962"/>
    </location>
</feature>